<dbReference type="EMBL" id="VDGI01000010">
    <property type="protein sequence ID" value="TQR19888.1"/>
    <property type="molecule type" value="Genomic_DNA"/>
</dbReference>
<organism evidence="1 2">
    <name type="scientific">Psychrobacillus vulpis</name>
    <dbReference type="NCBI Taxonomy" id="2325572"/>
    <lineage>
        <taxon>Bacteria</taxon>
        <taxon>Bacillati</taxon>
        <taxon>Bacillota</taxon>
        <taxon>Bacilli</taxon>
        <taxon>Bacillales</taxon>
        <taxon>Bacillaceae</taxon>
        <taxon>Psychrobacillus</taxon>
    </lineage>
</organism>
<dbReference type="SUPFAM" id="SSF116965">
    <property type="entry name" value="Hypothetical protein MPN330"/>
    <property type="match status" value="1"/>
</dbReference>
<protein>
    <recommendedName>
        <fullName evidence="3">Tetratricopeptide repeat protein</fullName>
    </recommendedName>
</protein>
<accession>A0A544TR20</accession>
<dbReference type="SUPFAM" id="SSF48452">
    <property type="entry name" value="TPR-like"/>
    <property type="match status" value="1"/>
</dbReference>
<keyword evidence="2" id="KW-1185">Reference proteome</keyword>
<sequence>MKKKHKKIQKVDNLIIFPGMIENLLADGLAYAEEHNYVKAALCFDEAKKYVELDEMILSVYVLTLLETRRQQEAKEICENLLEENSPIFEQIVELYLTILLDLKEYKEVESLLENLVSDNRFSDDRKKNFKQLKELNSRLSSEQKDSTNMDDETIIDHVDKEKFQMDVFTKLTLMEQEQLLHDSFYKNISDVVQEIIEIVESNKVSLPVQTLALILLGGSGVTASVTVEKFGFKEKVNPMALPSPNAVERIDLVNQHVQEILEKDPSKLELTTGLVHRHAYALFPFDWTEFCDVKVAEAYVHFVNTLFGEENLKSDKLYDLIKLLEDSAQVVDND</sequence>
<dbReference type="AlphaFoldDB" id="A0A544TR20"/>
<gene>
    <name evidence="1" type="ORF">FG384_10635</name>
</gene>
<proteinExistence type="predicted"/>
<evidence type="ECO:0008006" key="3">
    <source>
        <dbReference type="Google" id="ProtNLM"/>
    </source>
</evidence>
<evidence type="ECO:0000313" key="2">
    <source>
        <dbReference type="Proteomes" id="UP000316626"/>
    </source>
</evidence>
<dbReference type="OrthoDB" id="2364593at2"/>
<dbReference type="Proteomes" id="UP000316626">
    <property type="component" value="Unassembled WGS sequence"/>
</dbReference>
<dbReference type="Gene3D" id="1.25.40.10">
    <property type="entry name" value="Tetratricopeptide repeat domain"/>
    <property type="match status" value="1"/>
</dbReference>
<dbReference type="RefSeq" id="WP_142642576.1">
    <property type="nucleotide sequence ID" value="NZ_VDGI01000010.1"/>
</dbReference>
<evidence type="ECO:0000313" key="1">
    <source>
        <dbReference type="EMBL" id="TQR19888.1"/>
    </source>
</evidence>
<comment type="caution">
    <text evidence="1">The sequence shown here is derived from an EMBL/GenBank/DDBJ whole genome shotgun (WGS) entry which is preliminary data.</text>
</comment>
<name>A0A544TR20_9BACI</name>
<dbReference type="InterPro" id="IPR011990">
    <property type="entry name" value="TPR-like_helical_dom_sf"/>
</dbReference>
<reference evidence="1 2" key="1">
    <citation type="submission" date="2019-06" db="EMBL/GenBank/DDBJ databases">
        <title>Psychrobacillus vulpis sp. nov., a new species isolated from feces of a red fox that inhabits in The Tablas de Daimiel Natural Park, Albacete, Spain.</title>
        <authorList>
            <person name="Rodriguez M."/>
            <person name="Reina J.C."/>
            <person name="Bejar V."/>
            <person name="Llamas I."/>
        </authorList>
    </citation>
    <scope>NUCLEOTIDE SEQUENCE [LARGE SCALE GENOMIC DNA]</scope>
    <source>
        <strain evidence="1 2">Z8</strain>
    </source>
</reference>